<dbReference type="STRING" id="1003.SAMN04488541_1010107"/>
<organism evidence="1 2">
    <name type="scientific">Thermoflexibacter ruber</name>
    <dbReference type="NCBI Taxonomy" id="1003"/>
    <lineage>
        <taxon>Bacteria</taxon>
        <taxon>Pseudomonadati</taxon>
        <taxon>Bacteroidota</taxon>
        <taxon>Cytophagia</taxon>
        <taxon>Cytophagales</taxon>
        <taxon>Thermoflexibacteraceae</taxon>
        <taxon>Thermoflexibacter</taxon>
    </lineage>
</organism>
<reference evidence="2" key="1">
    <citation type="submission" date="2016-10" db="EMBL/GenBank/DDBJ databases">
        <authorList>
            <person name="Varghese N."/>
            <person name="Submissions S."/>
        </authorList>
    </citation>
    <scope>NUCLEOTIDE SEQUENCE [LARGE SCALE GENOMIC DNA]</scope>
    <source>
        <strain>GEY</strain>
        <strain evidence="2">DSM 9560</strain>
    </source>
</reference>
<dbReference type="EMBL" id="FONY01000010">
    <property type="protein sequence ID" value="SFE94255.1"/>
    <property type="molecule type" value="Genomic_DNA"/>
</dbReference>
<sequence>MKHSYFINYFLILVVSLSFSCISQKTENENRPTLDRQACIAIANLQKEVMLMHDSIMPSISHLVQIKAAVKIKLQEGNISDEHQLKELRTVFNSLDGAEEAMMTWMRNYKTNYEGMRDEEIRSYLLRQKQQIYQVGEKIGESMKKAKVVLASSN</sequence>
<dbReference type="AlphaFoldDB" id="A0A1I2EN15"/>
<proteinExistence type="predicted"/>
<dbReference type="Proteomes" id="UP000199513">
    <property type="component" value="Unassembled WGS sequence"/>
</dbReference>
<protein>
    <recommendedName>
        <fullName evidence="3">Viral A-type inclusion protein</fullName>
    </recommendedName>
</protein>
<evidence type="ECO:0000313" key="1">
    <source>
        <dbReference type="EMBL" id="SFE94255.1"/>
    </source>
</evidence>
<dbReference type="PROSITE" id="PS51257">
    <property type="entry name" value="PROKAR_LIPOPROTEIN"/>
    <property type="match status" value="1"/>
</dbReference>
<evidence type="ECO:0000313" key="2">
    <source>
        <dbReference type="Proteomes" id="UP000199513"/>
    </source>
</evidence>
<accession>A0A1I2EN15</accession>
<name>A0A1I2EN15_9BACT</name>
<gene>
    <name evidence="1" type="ORF">SAMN04488541_1010107</name>
</gene>
<evidence type="ECO:0008006" key="3">
    <source>
        <dbReference type="Google" id="ProtNLM"/>
    </source>
</evidence>
<keyword evidence="2" id="KW-1185">Reference proteome</keyword>